<keyword evidence="4" id="KW-1185">Reference proteome</keyword>
<dbReference type="EMBL" id="JAWLKI010000046">
    <property type="protein sequence ID" value="MDV6310147.1"/>
    <property type="molecule type" value="Genomic_DNA"/>
</dbReference>
<comment type="caution">
    <text evidence="3">The sequence shown here is derived from an EMBL/GenBank/DDBJ whole genome shotgun (WGS) entry which is preliminary data.</text>
</comment>
<dbReference type="Proteomes" id="UP001185922">
    <property type="component" value="Unassembled WGS sequence"/>
</dbReference>
<dbReference type="AlphaFoldDB" id="A0AAE4R499"/>
<name>A0AAE4R499_9ACTN</name>
<keyword evidence="1" id="KW-0472">Membrane</keyword>
<accession>A0AAE4R499</accession>
<proteinExistence type="predicted"/>
<protein>
    <submittedName>
        <fullName evidence="3">Uncharacterized protein</fullName>
    </submittedName>
</protein>
<dbReference type="EMBL" id="JAWLKH010000005">
    <property type="protein sequence ID" value="MDV6311752.1"/>
    <property type="molecule type" value="Genomic_DNA"/>
</dbReference>
<sequence length="249" mass="27333">MSQMSDQQLAGVLNNVVGVINPVLDVLAERDPLDLKEHTFHDDDHPDSRLQQARHAAAKLLDVADWPGTKGWGERPMHKRASWWVTRIGTLNTGAVAFPGVFGVWAKRLPVTPYLGFANQAMVLVAIAREYGVTERGRQVALLASVLCGRDISTPDVDAESGAALPTDPDERKKSLFRGIWDAAKLLRAVDDEFEKRPQPMVLFRMLGYIPVIGAPATYVGERFALSTAARRGQAWLESHGRASLTKGS</sequence>
<gene>
    <name evidence="2" type="ORF">R3P94_23080</name>
    <name evidence="3" type="ORF">R3Q15_07560</name>
</gene>
<reference evidence="3 4" key="1">
    <citation type="submission" date="2023-10" db="EMBL/GenBank/DDBJ databases">
        <title>Development of a sustainable strategy for remediation of hydrocarbon-contaminated territories based on the waste exchange concept.</title>
        <authorList>
            <person name="Krivoruchko A."/>
        </authorList>
    </citation>
    <scope>NUCLEOTIDE SEQUENCE</scope>
    <source>
        <strain evidence="2 4">IEGM 1266</strain>
        <strain evidence="3">IEGM 1279</strain>
    </source>
</reference>
<evidence type="ECO:0000313" key="2">
    <source>
        <dbReference type="EMBL" id="MDV6310147.1"/>
    </source>
</evidence>
<feature type="transmembrane region" description="Helical" evidence="1">
    <location>
        <begin position="84"/>
        <end position="105"/>
    </location>
</feature>
<dbReference type="Proteomes" id="UP001185779">
    <property type="component" value="Unassembled WGS sequence"/>
</dbReference>
<evidence type="ECO:0000313" key="3">
    <source>
        <dbReference type="EMBL" id="MDV6311752.1"/>
    </source>
</evidence>
<keyword evidence="1" id="KW-1133">Transmembrane helix</keyword>
<evidence type="ECO:0000313" key="5">
    <source>
        <dbReference type="Proteomes" id="UP001185922"/>
    </source>
</evidence>
<evidence type="ECO:0000313" key="4">
    <source>
        <dbReference type="Proteomes" id="UP001185779"/>
    </source>
</evidence>
<evidence type="ECO:0000256" key="1">
    <source>
        <dbReference type="SAM" id="Phobius"/>
    </source>
</evidence>
<dbReference type="RefSeq" id="WP_096273495.1">
    <property type="nucleotide sequence ID" value="NZ_JANJEV010000001.1"/>
</dbReference>
<organism evidence="3 5">
    <name type="scientific">Gordonia amicalis</name>
    <dbReference type="NCBI Taxonomy" id="89053"/>
    <lineage>
        <taxon>Bacteria</taxon>
        <taxon>Bacillati</taxon>
        <taxon>Actinomycetota</taxon>
        <taxon>Actinomycetes</taxon>
        <taxon>Mycobacteriales</taxon>
        <taxon>Gordoniaceae</taxon>
        <taxon>Gordonia</taxon>
    </lineage>
</organism>
<keyword evidence="1" id="KW-0812">Transmembrane</keyword>